<feature type="compositionally biased region" description="Basic and acidic residues" evidence="1">
    <location>
        <begin position="355"/>
        <end position="376"/>
    </location>
</feature>
<feature type="compositionally biased region" description="Low complexity" evidence="1">
    <location>
        <begin position="253"/>
        <end position="269"/>
    </location>
</feature>
<sequence length="392" mass="39308">MTKEYDPPGITDPENVDALTHQQIIDAFNSVANSTSSMIKVWKQGHVDFRESTVSLLAGVRKAVDGNWTGAAADAAVSTIAQYCNDSTELDELFDEVSQVVGNTAMTAVMSKSFLPPVVPVTADQNSDPEGYDRQTREADTAQAEARRIMQERYVVGFQEHDKKLPTFPQAMAIGPAPGTDTGGSPAGPATTGTPNLTAATNNPGETAQPSGEPESPAENPTDTESPTDTAGSTAGQDDSASNGSQDSTPGDSTQAASTSPSSAIDAPTSPSPTSPGGSDPARPGSPLSAGSGGGSGSPGGQGLSTGSPTPAPGAAQPGSNAGSTPGARTAMPAAAHAAGTGMHGMPGGAGRPGGKGDDPEKSDKKVNLDHGDHTTELLGVIKSVPPVLGDR</sequence>
<evidence type="ECO:0000313" key="3">
    <source>
        <dbReference type="Proteomes" id="UP000612956"/>
    </source>
</evidence>
<feature type="compositionally biased region" description="Gly residues" evidence="1">
    <location>
        <begin position="342"/>
        <end position="354"/>
    </location>
</feature>
<dbReference type="EMBL" id="BMMW01000004">
    <property type="protein sequence ID" value="GGK63040.1"/>
    <property type="molecule type" value="Genomic_DNA"/>
</dbReference>
<gene>
    <name evidence="2" type="ORF">GCM10011591_39120</name>
</gene>
<evidence type="ECO:0000313" key="2">
    <source>
        <dbReference type="EMBL" id="GGK63040.1"/>
    </source>
</evidence>
<reference evidence="2" key="2">
    <citation type="submission" date="2020-09" db="EMBL/GenBank/DDBJ databases">
        <authorList>
            <person name="Sun Q."/>
            <person name="Zhou Y."/>
        </authorList>
    </citation>
    <scope>NUCLEOTIDE SEQUENCE</scope>
    <source>
        <strain evidence="2">CGMCC 4.7278</strain>
    </source>
</reference>
<accession>A0A917QPY1</accession>
<feature type="compositionally biased region" description="Basic and acidic residues" evidence="1">
    <location>
        <begin position="131"/>
        <end position="143"/>
    </location>
</feature>
<dbReference type="AlphaFoldDB" id="A0A917QPY1"/>
<comment type="caution">
    <text evidence="2">The sequence shown here is derived from an EMBL/GenBank/DDBJ whole genome shotgun (WGS) entry which is preliminary data.</text>
</comment>
<dbReference type="Proteomes" id="UP000612956">
    <property type="component" value="Unassembled WGS sequence"/>
</dbReference>
<feature type="compositionally biased region" description="Low complexity" evidence="1">
    <location>
        <begin position="325"/>
        <end position="341"/>
    </location>
</feature>
<proteinExistence type="predicted"/>
<feature type="region of interest" description="Disordered" evidence="1">
    <location>
        <begin position="166"/>
        <end position="392"/>
    </location>
</feature>
<feature type="compositionally biased region" description="Polar residues" evidence="1">
    <location>
        <begin position="219"/>
        <end position="252"/>
    </location>
</feature>
<organism evidence="2 3">
    <name type="scientific">Nocardia camponoti</name>
    <dbReference type="NCBI Taxonomy" id="1616106"/>
    <lineage>
        <taxon>Bacteria</taxon>
        <taxon>Bacillati</taxon>
        <taxon>Actinomycetota</taxon>
        <taxon>Actinomycetes</taxon>
        <taxon>Mycobacteriales</taxon>
        <taxon>Nocardiaceae</taxon>
        <taxon>Nocardia</taxon>
    </lineage>
</organism>
<feature type="compositionally biased region" description="Low complexity" evidence="1">
    <location>
        <begin position="275"/>
        <end position="290"/>
    </location>
</feature>
<dbReference type="SUPFAM" id="SSF140453">
    <property type="entry name" value="EsxAB dimer-like"/>
    <property type="match status" value="1"/>
</dbReference>
<evidence type="ECO:0000256" key="1">
    <source>
        <dbReference type="SAM" id="MobiDB-lite"/>
    </source>
</evidence>
<keyword evidence="3" id="KW-1185">Reference proteome</keyword>
<evidence type="ECO:0008006" key="4">
    <source>
        <dbReference type="Google" id="ProtNLM"/>
    </source>
</evidence>
<dbReference type="RefSeq" id="WP_188830489.1">
    <property type="nucleotide sequence ID" value="NZ_BMMW01000004.1"/>
</dbReference>
<feature type="compositionally biased region" description="Low complexity" evidence="1">
    <location>
        <begin position="187"/>
        <end position="205"/>
    </location>
</feature>
<dbReference type="InterPro" id="IPR036689">
    <property type="entry name" value="ESAT-6-like_sf"/>
</dbReference>
<protein>
    <recommendedName>
        <fullName evidence="4">PPE domain-containing protein</fullName>
    </recommendedName>
</protein>
<reference evidence="2" key="1">
    <citation type="journal article" date="2014" name="Int. J. Syst. Evol. Microbiol.">
        <title>Complete genome sequence of Corynebacterium casei LMG S-19264T (=DSM 44701T), isolated from a smear-ripened cheese.</title>
        <authorList>
            <consortium name="US DOE Joint Genome Institute (JGI-PGF)"/>
            <person name="Walter F."/>
            <person name="Albersmeier A."/>
            <person name="Kalinowski J."/>
            <person name="Ruckert C."/>
        </authorList>
    </citation>
    <scope>NUCLEOTIDE SEQUENCE</scope>
    <source>
        <strain evidence="2">CGMCC 4.7278</strain>
    </source>
</reference>
<feature type="region of interest" description="Disordered" evidence="1">
    <location>
        <begin position="124"/>
        <end position="143"/>
    </location>
</feature>
<name>A0A917QPY1_9NOCA</name>
<feature type="compositionally biased region" description="Gly residues" evidence="1">
    <location>
        <begin position="291"/>
        <end position="304"/>
    </location>
</feature>